<gene>
    <name evidence="2" type="primary">asp1</name>
    <name evidence="2" type="ORF">PO250_02240</name>
</gene>
<protein>
    <submittedName>
        <fullName evidence="2">Accessory Sec system protein Asp1</fullName>
    </submittedName>
</protein>
<evidence type="ECO:0000313" key="2">
    <source>
        <dbReference type="EMBL" id="MDC2829156.1"/>
    </source>
</evidence>
<dbReference type="EMBL" id="JAQONE010000007">
    <property type="protein sequence ID" value="MDC2829156.1"/>
    <property type="molecule type" value="Genomic_DNA"/>
</dbReference>
<evidence type="ECO:0000256" key="1">
    <source>
        <dbReference type="SAM" id="MobiDB-lite"/>
    </source>
</evidence>
<name>A0AAJ1HR33_LIMMU</name>
<dbReference type="GO" id="GO:0015031">
    <property type="term" value="P:protein transport"/>
    <property type="evidence" value="ECO:0007669"/>
    <property type="project" value="InterPro"/>
</dbReference>
<dbReference type="RefSeq" id="WP_272208691.1">
    <property type="nucleotide sequence ID" value="NZ_JAQOMV010000006.1"/>
</dbReference>
<comment type="caution">
    <text evidence="2">The sequence shown here is derived from an EMBL/GenBank/DDBJ whole genome shotgun (WGS) entry which is preliminary data.</text>
</comment>
<dbReference type="AlphaFoldDB" id="A0AAJ1HR33"/>
<evidence type="ECO:0000313" key="3">
    <source>
        <dbReference type="Proteomes" id="UP001220670"/>
    </source>
</evidence>
<reference evidence="2" key="1">
    <citation type="submission" date="2023-01" db="EMBL/GenBank/DDBJ databases">
        <title>Genome analysis of 13 Lactobacillus isolated from gut of wild boar.</title>
        <authorList>
            <person name="Papp P."/>
            <person name="Libisch B."/>
            <person name="Nagy T."/>
            <person name="Olasz F."/>
        </authorList>
    </citation>
    <scope>NUCLEOTIDE SEQUENCE</scope>
    <source>
        <strain evidence="2">F146</strain>
    </source>
</reference>
<sequence length="524" mass="61108">MRYFVPAWHREVSDWAYSQQNMTFDDAVSNMRIMNHADETYGIIIGDYKPQLLTQLNGEGIASTDTLSAFDWIQDTALQENGRIVDIQDFNWPRGTYFEYGPFSVDAFQNDEHIARLLFNNLGQILRIERWQDGYHQEDIVMDTRGFVSSIKTYDRQGILQKTIFFNLHGEWRMIEDAKTGRCHINSEFQADFDQADYESRHELINEAIAKLIKKRLDQDSDQIILTADDRQIIDLRQFNGFKTIIQVSQWHPNDRFWKPMLGRDDLTIVTDSEMADRHVHEIMGEEIETTLLPTFASQFSLGHSDERTTQTILLFVSDQTEMPILRKGLVKIMELIDQNKNNERLQIAAYNEQLLSQARQIAQDITQDHPRLLIDPKEEQLEQNPDLVDEDTDPRMEKEGHWRPLPIYTKRIAQPTDLLQLLDHARVVVDLGNNPDSYVQMASISVGLPQINLVKTDLVRDHENGLVLVNVSDLDMALDFYLGNMENWNRALVDAVQQINHYSGTRIMHNWQLLWKRCVRFEA</sequence>
<feature type="region of interest" description="Disordered" evidence="1">
    <location>
        <begin position="377"/>
        <end position="400"/>
    </location>
</feature>
<proteinExistence type="predicted"/>
<dbReference type="Pfam" id="PF16993">
    <property type="entry name" value="Asp1"/>
    <property type="match status" value="1"/>
</dbReference>
<dbReference type="Proteomes" id="UP001220670">
    <property type="component" value="Unassembled WGS sequence"/>
</dbReference>
<accession>A0AAJ1HR33</accession>
<dbReference type="NCBIfam" id="TIGR03713">
    <property type="entry name" value="acc_sec_asp1"/>
    <property type="match status" value="1"/>
</dbReference>
<organism evidence="2 3">
    <name type="scientific">Limosilactobacillus mucosae</name>
    <name type="common">Lactobacillus mucosae</name>
    <dbReference type="NCBI Taxonomy" id="97478"/>
    <lineage>
        <taxon>Bacteria</taxon>
        <taxon>Bacillati</taxon>
        <taxon>Bacillota</taxon>
        <taxon>Bacilli</taxon>
        <taxon>Lactobacillales</taxon>
        <taxon>Lactobacillaceae</taxon>
        <taxon>Limosilactobacillus</taxon>
    </lineage>
</organism>
<dbReference type="InterPro" id="IPR022372">
    <property type="entry name" value="Accessory_SS_Asp1"/>
</dbReference>